<feature type="non-terminal residue" evidence="1">
    <location>
        <position position="204"/>
    </location>
</feature>
<protein>
    <submittedName>
        <fullName evidence="1">Uncharacterized protein</fullName>
    </submittedName>
</protein>
<reference evidence="1" key="1">
    <citation type="submission" date="2015-10" db="EMBL/GenBank/DDBJ databases">
        <title>EvidentialGene: Evidence-directed Construction of Complete mRNA Transcriptomes without Genomes.</title>
        <authorList>
            <person name="Gilbert D.G."/>
        </authorList>
    </citation>
    <scope>NUCLEOTIDE SEQUENCE</scope>
</reference>
<accession>A0A0P6I828</accession>
<dbReference type="EMBL" id="GDIQ01008216">
    <property type="protein sequence ID" value="JAN86521.1"/>
    <property type="molecule type" value="Transcribed_RNA"/>
</dbReference>
<proteinExistence type="predicted"/>
<dbReference type="EMBL" id="GDIQ01076954">
    <property type="protein sequence ID" value="JAN17783.1"/>
    <property type="molecule type" value="Transcribed_RNA"/>
</dbReference>
<organism evidence="1">
    <name type="scientific">Daphnia magna</name>
    <dbReference type="NCBI Taxonomy" id="35525"/>
    <lineage>
        <taxon>Eukaryota</taxon>
        <taxon>Metazoa</taxon>
        <taxon>Ecdysozoa</taxon>
        <taxon>Arthropoda</taxon>
        <taxon>Crustacea</taxon>
        <taxon>Branchiopoda</taxon>
        <taxon>Diplostraca</taxon>
        <taxon>Cladocera</taxon>
        <taxon>Anomopoda</taxon>
        <taxon>Daphniidae</taxon>
        <taxon>Daphnia</taxon>
    </lineage>
</organism>
<dbReference type="AlphaFoldDB" id="A0A0P6I828"/>
<sequence>MKHYCLFLLHRELEHNLLVGELLVHSGERVELGLHVDLVLRVQVDLEELGAIKTHTGALADDLRRVHEVVKDRLLHGRERARAWARARGLVRASVGLAEDRALGNDHDVAAAELLLQLTHETRLDLGERLVQTVWHEDDDRLAARGNIDLLGGRDVKVLQVVLDLGGRDLEVEKLLSNLLLELIGGLALRLLSPCSPEPPRSRS</sequence>
<evidence type="ECO:0000313" key="1">
    <source>
        <dbReference type="EMBL" id="JAN86521.1"/>
    </source>
</evidence>
<name>A0A0P6I828_9CRUS</name>